<keyword evidence="3" id="KW-0732">Signal</keyword>
<name>A0A2H3JDD1_WOLCO</name>
<organism evidence="5 6">
    <name type="scientific">Wolfiporia cocos (strain MD-104)</name>
    <name type="common">Brown rot fungus</name>
    <dbReference type="NCBI Taxonomy" id="742152"/>
    <lineage>
        <taxon>Eukaryota</taxon>
        <taxon>Fungi</taxon>
        <taxon>Dikarya</taxon>
        <taxon>Basidiomycota</taxon>
        <taxon>Agaricomycotina</taxon>
        <taxon>Agaricomycetes</taxon>
        <taxon>Polyporales</taxon>
        <taxon>Phaeolaceae</taxon>
        <taxon>Wolfiporia</taxon>
    </lineage>
</organism>
<evidence type="ECO:0000313" key="5">
    <source>
        <dbReference type="EMBL" id="PCH39891.1"/>
    </source>
</evidence>
<dbReference type="PROSITE" id="PS51767">
    <property type="entry name" value="PEPTIDASE_A1"/>
    <property type="match status" value="1"/>
</dbReference>
<dbReference type="InterPro" id="IPR034164">
    <property type="entry name" value="Pepsin-like_dom"/>
</dbReference>
<dbReference type="SUPFAM" id="SSF50630">
    <property type="entry name" value="Acid proteases"/>
    <property type="match status" value="1"/>
</dbReference>
<dbReference type="PANTHER" id="PTHR47966">
    <property type="entry name" value="BETA-SITE APP-CLEAVING ENZYME, ISOFORM A-RELATED"/>
    <property type="match status" value="1"/>
</dbReference>
<keyword evidence="5" id="KW-0645">Protease</keyword>
<evidence type="ECO:0000259" key="4">
    <source>
        <dbReference type="PROSITE" id="PS51767"/>
    </source>
</evidence>
<dbReference type="GO" id="GO:0006508">
    <property type="term" value="P:proteolysis"/>
    <property type="evidence" value="ECO:0007669"/>
    <property type="project" value="UniProtKB-KW"/>
</dbReference>
<keyword evidence="2" id="KW-1133">Transmembrane helix</keyword>
<dbReference type="GO" id="GO:0004190">
    <property type="term" value="F:aspartic-type endopeptidase activity"/>
    <property type="evidence" value="ECO:0007669"/>
    <property type="project" value="InterPro"/>
</dbReference>
<feature type="chain" id="PRO_5013615076" evidence="3">
    <location>
        <begin position="23"/>
        <end position="510"/>
    </location>
</feature>
<feature type="domain" description="Peptidase A1" evidence="4">
    <location>
        <begin position="55"/>
        <end position="383"/>
    </location>
</feature>
<dbReference type="AlphaFoldDB" id="A0A2H3JDD1"/>
<dbReference type="Gene3D" id="2.40.70.10">
    <property type="entry name" value="Acid Proteases"/>
    <property type="match status" value="2"/>
</dbReference>
<dbReference type="Proteomes" id="UP000218811">
    <property type="component" value="Unassembled WGS sequence"/>
</dbReference>
<keyword evidence="2" id="KW-0472">Membrane</keyword>
<accession>A0A2H3JDD1</accession>
<dbReference type="InterPro" id="IPR021109">
    <property type="entry name" value="Peptidase_aspartic_dom_sf"/>
</dbReference>
<feature type="transmembrane region" description="Helical" evidence="2">
    <location>
        <begin position="435"/>
        <end position="458"/>
    </location>
</feature>
<dbReference type="PANTHER" id="PTHR47966:SF51">
    <property type="entry name" value="BETA-SITE APP-CLEAVING ENZYME, ISOFORM A-RELATED"/>
    <property type="match status" value="1"/>
</dbReference>
<sequence>MKAAAITLSLSLLALHFESAGAIQLDLVGRPAQHLRKRASITGSSGLTDSSNIAYYVNLTLGGAEFEVQIDTGSSDLYVAGTVPNSKDTGKTSGVAYAVGAVSGPIKTATLDFLGYTVDNQAFLNIEANSNNQTSGTGLIGLGPHTGSQIQETLGNGTGDPALDRIFQQNKTTPNYITVLLGRANDPAEPLPGNLTIGEVLPGYSNITSQPKLNVTVLPNTESEGQHWQTLLDADGIIGPDGKVVDVTTGVASTSNNKQLTVVFDTGYSLPQVPSSVASAFYESVPGAQLVDVPDLDGPIWQIPCEYEINVTFKFGGISFPVNPLDTSLDLNGTDGDGEKTCYGGFQPIDVAKSPLYDIIFGMAFLRNVYMLIDFGDFVDNATDTRDDPYIQLLSISNASASIHNEFVKLRGSASWDPSSDVNAAEGWIRSHRSLFIGLCVVAGLFVLGGLALTIAACRRRRMARSPAGFMNFQSSYRPLGEPAPREAHDLHLMGANQAQSYNNPWDSRY</sequence>
<reference evidence="5 6" key="1">
    <citation type="journal article" date="2012" name="Science">
        <title>The Paleozoic origin of enzymatic lignin decomposition reconstructed from 31 fungal genomes.</title>
        <authorList>
            <person name="Floudas D."/>
            <person name="Binder M."/>
            <person name="Riley R."/>
            <person name="Barry K."/>
            <person name="Blanchette R.A."/>
            <person name="Henrissat B."/>
            <person name="Martinez A.T."/>
            <person name="Otillar R."/>
            <person name="Spatafora J.W."/>
            <person name="Yadav J.S."/>
            <person name="Aerts A."/>
            <person name="Benoit I."/>
            <person name="Boyd A."/>
            <person name="Carlson A."/>
            <person name="Copeland A."/>
            <person name="Coutinho P.M."/>
            <person name="de Vries R.P."/>
            <person name="Ferreira P."/>
            <person name="Findley K."/>
            <person name="Foster B."/>
            <person name="Gaskell J."/>
            <person name="Glotzer D."/>
            <person name="Gorecki P."/>
            <person name="Heitman J."/>
            <person name="Hesse C."/>
            <person name="Hori C."/>
            <person name="Igarashi K."/>
            <person name="Jurgens J.A."/>
            <person name="Kallen N."/>
            <person name="Kersten P."/>
            <person name="Kohler A."/>
            <person name="Kuees U."/>
            <person name="Kumar T.K.A."/>
            <person name="Kuo A."/>
            <person name="LaButti K."/>
            <person name="Larrondo L.F."/>
            <person name="Lindquist E."/>
            <person name="Ling A."/>
            <person name="Lombard V."/>
            <person name="Lucas S."/>
            <person name="Lundell T."/>
            <person name="Martin R."/>
            <person name="McLaughlin D.J."/>
            <person name="Morgenstern I."/>
            <person name="Morin E."/>
            <person name="Murat C."/>
            <person name="Nagy L.G."/>
            <person name="Nolan M."/>
            <person name="Ohm R.A."/>
            <person name="Patyshakuliyeva A."/>
            <person name="Rokas A."/>
            <person name="Ruiz-Duenas F.J."/>
            <person name="Sabat G."/>
            <person name="Salamov A."/>
            <person name="Samejima M."/>
            <person name="Schmutz J."/>
            <person name="Slot J.C."/>
            <person name="St John F."/>
            <person name="Stenlid J."/>
            <person name="Sun H."/>
            <person name="Sun S."/>
            <person name="Syed K."/>
            <person name="Tsang A."/>
            <person name="Wiebenga A."/>
            <person name="Young D."/>
            <person name="Pisabarro A."/>
            <person name="Eastwood D.C."/>
            <person name="Martin F."/>
            <person name="Cullen D."/>
            <person name="Grigoriev I.V."/>
            <person name="Hibbett D.S."/>
        </authorList>
    </citation>
    <scope>NUCLEOTIDE SEQUENCE [LARGE SCALE GENOMIC DNA]</scope>
    <source>
        <strain evidence="5 6">MD-104</strain>
    </source>
</reference>
<dbReference type="STRING" id="742152.A0A2H3JDD1"/>
<evidence type="ECO:0000256" key="1">
    <source>
        <dbReference type="ARBA" id="ARBA00007447"/>
    </source>
</evidence>
<dbReference type="InterPro" id="IPR001461">
    <property type="entry name" value="Aspartic_peptidase_A1"/>
</dbReference>
<protein>
    <submittedName>
        <fullName evidence="5">Acid protease</fullName>
    </submittedName>
</protein>
<keyword evidence="6" id="KW-1185">Reference proteome</keyword>
<gene>
    <name evidence="5" type="ORF">WOLCODRAFT_116315</name>
</gene>
<dbReference type="CDD" id="cd05471">
    <property type="entry name" value="pepsin_like"/>
    <property type="match status" value="1"/>
</dbReference>
<proteinExistence type="inferred from homology"/>
<dbReference type="InterPro" id="IPR033121">
    <property type="entry name" value="PEPTIDASE_A1"/>
</dbReference>
<dbReference type="Pfam" id="PF00026">
    <property type="entry name" value="Asp"/>
    <property type="match status" value="1"/>
</dbReference>
<keyword evidence="2" id="KW-0812">Transmembrane</keyword>
<comment type="similarity">
    <text evidence="1">Belongs to the peptidase A1 family.</text>
</comment>
<keyword evidence="5" id="KW-0378">Hydrolase</keyword>
<dbReference type="OrthoDB" id="15189at2759"/>
<dbReference type="OMA" id="YTYINFG"/>
<dbReference type="EMBL" id="KB468053">
    <property type="protein sequence ID" value="PCH39891.1"/>
    <property type="molecule type" value="Genomic_DNA"/>
</dbReference>
<evidence type="ECO:0000256" key="3">
    <source>
        <dbReference type="SAM" id="SignalP"/>
    </source>
</evidence>
<evidence type="ECO:0000256" key="2">
    <source>
        <dbReference type="SAM" id="Phobius"/>
    </source>
</evidence>
<feature type="signal peptide" evidence="3">
    <location>
        <begin position="1"/>
        <end position="22"/>
    </location>
</feature>
<evidence type="ECO:0000313" key="6">
    <source>
        <dbReference type="Proteomes" id="UP000218811"/>
    </source>
</evidence>